<evidence type="ECO:0000259" key="1">
    <source>
        <dbReference type="Pfam" id="PF13456"/>
    </source>
</evidence>
<dbReference type="PANTHER" id="PTHR47723">
    <property type="entry name" value="OS05G0353850 PROTEIN"/>
    <property type="match status" value="1"/>
</dbReference>
<dbReference type="InterPro" id="IPR044730">
    <property type="entry name" value="RNase_H-like_dom_plant"/>
</dbReference>
<dbReference type="GO" id="GO:0003676">
    <property type="term" value="F:nucleic acid binding"/>
    <property type="evidence" value="ECO:0007669"/>
    <property type="project" value="InterPro"/>
</dbReference>
<dbReference type="Pfam" id="PF13456">
    <property type="entry name" value="RVT_3"/>
    <property type="match status" value="1"/>
</dbReference>
<name>A0AAE0EGY6_9ROSI</name>
<dbReference type="InterPro" id="IPR053151">
    <property type="entry name" value="RNase_H-like"/>
</dbReference>
<proteinExistence type="predicted"/>
<dbReference type="InterPro" id="IPR036397">
    <property type="entry name" value="RNaseH_sf"/>
</dbReference>
<dbReference type="SUPFAM" id="SSF53098">
    <property type="entry name" value="Ribonuclease H-like"/>
    <property type="match status" value="1"/>
</dbReference>
<dbReference type="PANTHER" id="PTHR47723:SF22">
    <property type="entry name" value="RNASE H TYPE-1 DOMAIN-CONTAINING PROTEIN"/>
    <property type="match status" value="1"/>
</dbReference>
<comment type="caution">
    <text evidence="2">The sequence shown here is derived from an EMBL/GenBank/DDBJ whole genome shotgun (WGS) entry which is preliminary data.</text>
</comment>
<dbReference type="InterPro" id="IPR002156">
    <property type="entry name" value="RNaseH_domain"/>
</dbReference>
<dbReference type="AlphaFoldDB" id="A0AAE0EGY6"/>
<dbReference type="CDD" id="cd06222">
    <property type="entry name" value="RNase_H_like"/>
    <property type="match status" value="1"/>
</dbReference>
<protein>
    <recommendedName>
        <fullName evidence="1">RNase H type-1 domain-containing protein</fullName>
    </recommendedName>
</protein>
<feature type="domain" description="RNase H type-1" evidence="1">
    <location>
        <begin position="8"/>
        <end position="98"/>
    </location>
</feature>
<evidence type="ECO:0000313" key="3">
    <source>
        <dbReference type="Proteomes" id="UP001281410"/>
    </source>
</evidence>
<dbReference type="EMBL" id="JANJYJ010000002">
    <property type="protein sequence ID" value="KAK3227946.1"/>
    <property type="molecule type" value="Genomic_DNA"/>
</dbReference>
<evidence type="ECO:0000313" key="2">
    <source>
        <dbReference type="EMBL" id="KAK3227946.1"/>
    </source>
</evidence>
<dbReference type="InterPro" id="IPR012337">
    <property type="entry name" value="RNaseH-like_sf"/>
</dbReference>
<accession>A0AAE0EGY6</accession>
<dbReference type="Proteomes" id="UP001281410">
    <property type="component" value="Unassembled WGS sequence"/>
</dbReference>
<organism evidence="2 3">
    <name type="scientific">Dipteronia sinensis</name>
    <dbReference type="NCBI Taxonomy" id="43782"/>
    <lineage>
        <taxon>Eukaryota</taxon>
        <taxon>Viridiplantae</taxon>
        <taxon>Streptophyta</taxon>
        <taxon>Embryophyta</taxon>
        <taxon>Tracheophyta</taxon>
        <taxon>Spermatophyta</taxon>
        <taxon>Magnoliopsida</taxon>
        <taxon>eudicotyledons</taxon>
        <taxon>Gunneridae</taxon>
        <taxon>Pentapetalae</taxon>
        <taxon>rosids</taxon>
        <taxon>malvids</taxon>
        <taxon>Sapindales</taxon>
        <taxon>Sapindaceae</taxon>
        <taxon>Hippocastanoideae</taxon>
        <taxon>Acereae</taxon>
        <taxon>Dipteronia</taxon>
    </lineage>
</organism>
<reference evidence="2" key="1">
    <citation type="journal article" date="2023" name="Plant J.">
        <title>Genome sequences and population genomics provide insights into the demographic history, inbreeding, and mutation load of two 'living fossil' tree species of Dipteronia.</title>
        <authorList>
            <person name="Feng Y."/>
            <person name="Comes H.P."/>
            <person name="Chen J."/>
            <person name="Zhu S."/>
            <person name="Lu R."/>
            <person name="Zhang X."/>
            <person name="Li P."/>
            <person name="Qiu J."/>
            <person name="Olsen K.M."/>
            <person name="Qiu Y."/>
        </authorList>
    </citation>
    <scope>NUCLEOTIDE SEQUENCE</scope>
    <source>
        <strain evidence="2">NBL</strain>
    </source>
</reference>
<keyword evidence="3" id="KW-1185">Reference proteome</keyword>
<gene>
    <name evidence="2" type="ORF">Dsin_007808</name>
</gene>
<dbReference type="GO" id="GO:0004523">
    <property type="term" value="F:RNA-DNA hybrid ribonuclease activity"/>
    <property type="evidence" value="ECO:0007669"/>
    <property type="project" value="InterPro"/>
</dbReference>
<sequence length="113" mass="12588">MCSFSAFLGNVDIISAELWAIHKACYLCMLRSFFIGKDIHIVSDSRTAVAWVNDEGFGNLKLVSLIYEIRSILRVLGSTSVIHNLRTSNSYADSLAKRGVSLNGEIVEWGEEF</sequence>
<dbReference type="Gene3D" id="3.30.420.10">
    <property type="entry name" value="Ribonuclease H-like superfamily/Ribonuclease H"/>
    <property type="match status" value="1"/>
</dbReference>